<proteinExistence type="predicted"/>
<reference evidence="1 2" key="1">
    <citation type="submission" date="2014-04" db="EMBL/GenBank/DDBJ databases">
        <authorList>
            <consortium name="DOE Joint Genome Institute"/>
            <person name="Kuo A."/>
            <person name="Kohler A."/>
            <person name="Jargeat P."/>
            <person name="Nagy L.G."/>
            <person name="Floudas D."/>
            <person name="Copeland A."/>
            <person name="Barry K.W."/>
            <person name="Cichocki N."/>
            <person name="Veneault-Fourrey C."/>
            <person name="LaButti K."/>
            <person name="Lindquist E.A."/>
            <person name="Lipzen A."/>
            <person name="Lundell T."/>
            <person name="Morin E."/>
            <person name="Murat C."/>
            <person name="Sun H."/>
            <person name="Tunlid A."/>
            <person name="Henrissat B."/>
            <person name="Grigoriev I.V."/>
            <person name="Hibbett D.S."/>
            <person name="Martin F."/>
            <person name="Nordberg H.P."/>
            <person name="Cantor M.N."/>
            <person name="Hua S.X."/>
        </authorList>
    </citation>
    <scope>NUCLEOTIDE SEQUENCE [LARGE SCALE GENOMIC DNA]</scope>
    <source>
        <strain evidence="1 2">Ve08.2h10</strain>
    </source>
</reference>
<organism evidence="1 2">
    <name type="scientific">Paxillus rubicundulus Ve08.2h10</name>
    <dbReference type="NCBI Taxonomy" id="930991"/>
    <lineage>
        <taxon>Eukaryota</taxon>
        <taxon>Fungi</taxon>
        <taxon>Dikarya</taxon>
        <taxon>Basidiomycota</taxon>
        <taxon>Agaricomycotina</taxon>
        <taxon>Agaricomycetes</taxon>
        <taxon>Agaricomycetidae</taxon>
        <taxon>Boletales</taxon>
        <taxon>Paxilineae</taxon>
        <taxon>Paxillaceae</taxon>
        <taxon>Paxillus</taxon>
    </lineage>
</organism>
<dbReference type="EMBL" id="KN828837">
    <property type="protein sequence ID" value="KIK74462.1"/>
    <property type="molecule type" value="Genomic_DNA"/>
</dbReference>
<evidence type="ECO:0000313" key="1">
    <source>
        <dbReference type="EMBL" id="KIK74462.1"/>
    </source>
</evidence>
<dbReference type="InParanoid" id="A0A0D0BSU1"/>
<sequence>MSDSLTPLSSSTQQANVASNVPQLSTHTMLTQHVNLGAISSYKMDPKLTDGNWLVWKTCMTSVLHLHGVFQYVLGSIPKLDSSLKEELATWEQHDLIAQTLIVTSIGDEQMIHTTGLEMLSEMWAILSSVHKQ</sequence>
<accession>A0A0D0BSU1</accession>
<protein>
    <recommendedName>
        <fullName evidence="3">Retrotransposon Copia-like N-terminal domain-containing protein</fullName>
    </recommendedName>
</protein>
<gene>
    <name evidence="1" type="ORF">PAXRUDRAFT_19845</name>
</gene>
<keyword evidence="2" id="KW-1185">Reference proteome</keyword>
<evidence type="ECO:0000313" key="2">
    <source>
        <dbReference type="Proteomes" id="UP000054538"/>
    </source>
</evidence>
<dbReference type="AlphaFoldDB" id="A0A0D0BSU1"/>
<dbReference type="Proteomes" id="UP000054538">
    <property type="component" value="Unassembled WGS sequence"/>
</dbReference>
<dbReference type="OrthoDB" id="7691805at2759"/>
<name>A0A0D0BSU1_9AGAM</name>
<reference evidence="2" key="2">
    <citation type="submission" date="2015-01" db="EMBL/GenBank/DDBJ databases">
        <title>Evolutionary Origins and Diversification of the Mycorrhizal Mutualists.</title>
        <authorList>
            <consortium name="DOE Joint Genome Institute"/>
            <consortium name="Mycorrhizal Genomics Consortium"/>
            <person name="Kohler A."/>
            <person name="Kuo A."/>
            <person name="Nagy L.G."/>
            <person name="Floudas D."/>
            <person name="Copeland A."/>
            <person name="Barry K.W."/>
            <person name="Cichocki N."/>
            <person name="Veneault-Fourrey C."/>
            <person name="LaButti K."/>
            <person name="Lindquist E.A."/>
            <person name="Lipzen A."/>
            <person name="Lundell T."/>
            <person name="Morin E."/>
            <person name="Murat C."/>
            <person name="Riley R."/>
            <person name="Ohm R."/>
            <person name="Sun H."/>
            <person name="Tunlid A."/>
            <person name="Henrissat B."/>
            <person name="Grigoriev I.V."/>
            <person name="Hibbett D.S."/>
            <person name="Martin F."/>
        </authorList>
    </citation>
    <scope>NUCLEOTIDE SEQUENCE [LARGE SCALE GENOMIC DNA]</scope>
    <source>
        <strain evidence="2">Ve08.2h10</strain>
    </source>
</reference>
<dbReference type="STRING" id="930991.A0A0D0BSU1"/>
<dbReference type="HOGENOM" id="CLU_1907346_0_0_1"/>
<evidence type="ECO:0008006" key="3">
    <source>
        <dbReference type="Google" id="ProtNLM"/>
    </source>
</evidence>